<keyword evidence="4 10" id="KW-0963">Cytoplasm</keyword>
<dbReference type="FunFam" id="3.40.50.620:FF:000007">
    <property type="entry name" value="Glutamate--tRNA ligase"/>
    <property type="match status" value="1"/>
</dbReference>
<feature type="binding site" evidence="10">
    <location>
        <position position="100"/>
    </location>
    <ligand>
        <name>Zn(2+)</name>
        <dbReference type="ChEBI" id="CHEBI:29105"/>
    </ligand>
</feature>
<dbReference type="EMBL" id="CCXQ01000013">
    <property type="protein sequence ID" value="CEG20435.1"/>
    <property type="molecule type" value="Genomic_DNA"/>
</dbReference>
<feature type="binding site" evidence="10">
    <location>
        <position position="241"/>
    </location>
    <ligand>
        <name>ATP</name>
        <dbReference type="ChEBI" id="CHEBI:30616"/>
    </ligand>
</feature>
<evidence type="ECO:0000256" key="5">
    <source>
        <dbReference type="ARBA" id="ARBA00022598"/>
    </source>
</evidence>
<dbReference type="RefSeq" id="WP_060757560.1">
    <property type="nucleotide sequence ID" value="NZ_CCXQ01000013.1"/>
</dbReference>
<dbReference type="InterPro" id="IPR004527">
    <property type="entry name" value="Glu-tRNA-ligase_bac/mito"/>
</dbReference>
<dbReference type="SUPFAM" id="SSF48163">
    <property type="entry name" value="An anticodon-binding domain of class I aminoacyl-tRNA synthetases"/>
    <property type="match status" value="1"/>
</dbReference>
<dbReference type="InterPro" id="IPR008925">
    <property type="entry name" value="aa_tRNA-synth_I_cd-bd_sf"/>
</dbReference>
<dbReference type="AlphaFoldDB" id="A0A098EF60"/>
<evidence type="ECO:0000313" key="13">
    <source>
        <dbReference type="EMBL" id="CEG20435.1"/>
    </source>
</evidence>
<evidence type="ECO:0000256" key="2">
    <source>
        <dbReference type="ARBA" id="ARBA00007894"/>
    </source>
</evidence>
<keyword evidence="9 10" id="KW-0030">Aminoacyl-tRNA synthetase</keyword>
<gene>
    <name evidence="13" type="primary">gltX2</name>
    <name evidence="10" type="synonym">gltX</name>
    <name evidence="13" type="ORF">ANAPHAGO_00990</name>
</gene>
<keyword evidence="10" id="KW-0479">Metal-binding</keyword>
<feature type="short sequence motif" description="'KMSKS' region" evidence="10">
    <location>
        <begin position="238"/>
        <end position="242"/>
    </location>
</feature>
<keyword evidence="5 10" id="KW-0436">Ligase</keyword>
<dbReference type="PROSITE" id="PS00178">
    <property type="entry name" value="AA_TRNA_LIGASE_I"/>
    <property type="match status" value="1"/>
</dbReference>
<reference evidence="13 14" key="1">
    <citation type="submission" date="2014-09" db="EMBL/GenBank/DDBJ databases">
        <authorList>
            <person name="Loux Valentin"/>
            <person name="Dugat Thibaut"/>
        </authorList>
    </citation>
    <scope>NUCLEOTIDE SEQUENCE [LARGE SCALE GENOMIC DNA]</scope>
    <source>
        <strain evidence="13 14">BOV-10_179</strain>
    </source>
</reference>
<comment type="function">
    <text evidence="10">Catalyzes the attachment of glutamate to tRNA(Glu) in a two-step reaction: glutamate is first activated by ATP to form Glu-AMP and then transferred to the acceptor end of tRNA(Glu).</text>
</comment>
<comment type="similarity">
    <text evidence="2 10">Belongs to the class-I aminoacyl-tRNA synthetase family. Glutamate--tRNA ligase type 1 subfamily.</text>
</comment>
<evidence type="ECO:0000256" key="3">
    <source>
        <dbReference type="ARBA" id="ARBA00011245"/>
    </source>
</evidence>
<dbReference type="InterPro" id="IPR014729">
    <property type="entry name" value="Rossmann-like_a/b/a_fold"/>
</dbReference>
<dbReference type="GO" id="GO:0004818">
    <property type="term" value="F:glutamate-tRNA ligase activity"/>
    <property type="evidence" value="ECO:0007669"/>
    <property type="project" value="UniProtKB-UniRule"/>
</dbReference>
<evidence type="ECO:0000256" key="1">
    <source>
        <dbReference type="ARBA" id="ARBA00004496"/>
    </source>
</evidence>
<dbReference type="Pfam" id="PF00749">
    <property type="entry name" value="tRNA-synt_1c"/>
    <property type="match status" value="1"/>
</dbReference>
<organism evidence="13 14">
    <name type="scientific">Anaplasma phagocytophilum</name>
    <name type="common">Ehrlichia phagocytophila</name>
    <dbReference type="NCBI Taxonomy" id="948"/>
    <lineage>
        <taxon>Bacteria</taxon>
        <taxon>Pseudomonadati</taxon>
        <taxon>Pseudomonadota</taxon>
        <taxon>Alphaproteobacteria</taxon>
        <taxon>Rickettsiales</taxon>
        <taxon>Anaplasmataceae</taxon>
        <taxon>Anaplasma</taxon>
        <taxon>phagocytophilum group</taxon>
    </lineage>
</organism>
<feature type="binding site" evidence="10">
    <location>
        <position position="123"/>
    </location>
    <ligand>
        <name>Zn(2+)</name>
        <dbReference type="ChEBI" id="CHEBI:29105"/>
    </ligand>
</feature>
<dbReference type="InterPro" id="IPR020058">
    <property type="entry name" value="Glu/Gln-tRNA-synth_Ib_cat-dom"/>
</dbReference>
<dbReference type="PRINTS" id="PR00987">
    <property type="entry name" value="TRNASYNTHGLU"/>
</dbReference>
<feature type="short sequence motif" description="'HIGH' region" evidence="10">
    <location>
        <begin position="9"/>
        <end position="19"/>
    </location>
</feature>
<dbReference type="NCBIfam" id="TIGR00464">
    <property type="entry name" value="gltX_bact"/>
    <property type="match status" value="1"/>
</dbReference>
<dbReference type="InterPro" id="IPR049940">
    <property type="entry name" value="GluQ/Sye"/>
</dbReference>
<evidence type="ECO:0000256" key="4">
    <source>
        <dbReference type="ARBA" id="ARBA00022490"/>
    </source>
</evidence>
<evidence type="ECO:0000256" key="7">
    <source>
        <dbReference type="ARBA" id="ARBA00022840"/>
    </source>
</evidence>
<evidence type="ECO:0000256" key="6">
    <source>
        <dbReference type="ARBA" id="ARBA00022741"/>
    </source>
</evidence>
<dbReference type="CDD" id="cd00808">
    <property type="entry name" value="GluRS_core"/>
    <property type="match status" value="1"/>
</dbReference>
<protein>
    <recommendedName>
        <fullName evidence="10">Glutamate--tRNA ligase</fullName>
        <ecNumber evidence="10">6.1.1.17</ecNumber>
    </recommendedName>
    <alternativeName>
        <fullName evidence="10">Glutamyl-tRNA synthetase</fullName>
        <shortName evidence="10">GluRS</shortName>
    </alternativeName>
</protein>
<dbReference type="SUPFAM" id="SSF52374">
    <property type="entry name" value="Nucleotidylyl transferase"/>
    <property type="match status" value="1"/>
</dbReference>
<keyword evidence="7 10" id="KW-0067">ATP-binding</keyword>
<keyword evidence="10" id="KW-0862">Zinc</keyword>
<dbReference type="GO" id="GO:0008270">
    <property type="term" value="F:zinc ion binding"/>
    <property type="evidence" value="ECO:0007669"/>
    <property type="project" value="UniProtKB-UniRule"/>
</dbReference>
<dbReference type="GO" id="GO:0005524">
    <property type="term" value="F:ATP binding"/>
    <property type="evidence" value="ECO:0007669"/>
    <property type="project" value="UniProtKB-UniRule"/>
</dbReference>
<dbReference type="GO" id="GO:0000049">
    <property type="term" value="F:tRNA binding"/>
    <property type="evidence" value="ECO:0007669"/>
    <property type="project" value="InterPro"/>
</dbReference>
<feature type="domain" description="Glutamyl/glutaminyl-tRNA synthetase class Ib catalytic" evidence="11">
    <location>
        <begin position="3"/>
        <end position="304"/>
    </location>
</feature>
<evidence type="ECO:0000256" key="8">
    <source>
        <dbReference type="ARBA" id="ARBA00022917"/>
    </source>
</evidence>
<feature type="binding site" evidence="10">
    <location>
        <position position="127"/>
    </location>
    <ligand>
        <name>Zn(2+)</name>
        <dbReference type="ChEBI" id="CHEBI:29105"/>
    </ligand>
</feature>
<evidence type="ECO:0000313" key="14">
    <source>
        <dbReference type="Proteomes" id="UP000055047"/>
    </source>
</evidence>
<dbReference type="GO" id="GO:0005829">
    <property type="term" value="C:cytosol"/>
    <property type="evidence" value="ECO:0007669"/>
    <property type="project" value="TreeGrafter"/>
</dbReference>
<dbReference type="InterPro" id="IPR001412">
    <property type="entry name" value="aa-tRNA-synth_I_CS"/>
</dbReference>
<evidence type="ECO:0000256" key="9">
    <source>
        <dbReference type="ARBA" id="ARBA00023146"/>
    </source>
</evidence>
<keyword evidence="6 10" id="KW-0547">Nucleotide-binding</keyword>
<comment type="subunit">
    <text evidence="3 10">Monomer.</text>
</comment>
<dbReference type="InterPro" id="IPR045462">
    <property type="entry name" value="aa-tRNA-synth_I_cd-bd"/>
</dbReference>
<dbReference type="GO" id="GO:0006424">
    <property type="term" value="P:glutamyl-tRNA aminoacylation"/>
    <property type="evidence" value="ECO:0007669"/>
    <property type="project" value="UniProtKB-UniRule"/>
</dbReference>
<dbReference type="InterPro" id="IPR020751">
    <property type="entry name" value="aa-tRNA-synth_I_codon-bd_sub2"/>
</dbReference>
<evidence type="ECO:0000256" key="10">
    <source>
        <dbReference type="HAMAP-Rule" id="MF_00022"/>
    </source>
</evidence>
<dbReference type="PANTHER" id="PTHR43311">
    <property type="entry name" value="GLUTAMATE--TRNA LIGASE"/>
    <property type="match status" value="1"/>
</dbReference>
<comment type="catalytic activity">
    <reaction evidence="10">
        <text>tRNA(Glu) + L-glutamate + ATP = L-glutamyl-tRNA(Glu) + AMP + diphosphate</text>
        <dbReference type="Rhea" id="RHEA:23540"/>
        <dbReference type="Rhea" id="RHEA-COMP:9663"/>
        <dbReference type="Rhea" id="RHEA-COMP:9680"/>
        <dbReference type="ChEBI" id="CHEBI:29985"/>
        <dbReference type="ChEBI" id="CHEBI:30616"/>
        <dbReference type="ChEBI" id="CHEBI:33019"/>
        <dbReference type="ChEBI" id="CHEBI:78442"/>
        <dbReference type="ChEBI" id="CHEBI:78520"/>
        <dbReference type="ChEBI" id="CHEBI:456215"/>
        <dbReference type="EC" id="6.1.1.17"/>
    </reaction>
</comment>
<dbReference type="EC" id="6.1.1.17" evidence="10"/>
<comment type="subcellular location">
    <subcellularLocation>
        <location evidence="1 10">Cytoplasm</location>
    </subcellularLocation>
</comment>
<evidence type="ECO:0000259" key="12">
    <source>
        <dbReference type="Pfam" id="PF19269"/>
    </source>
</evidence>
<feature type="binding site" evidence="10">
    <location>
        <position position="98"/>
    </location>
    <ligand>
        <name>Zn(2+)</name>
        <dbReference type="ChEBI" id="CHEBI:29105"/>
    </ligand>
</feature>
<dbReference type="Proteomes" id="UP000055047">
    <property type="component" value="Unassembled WGS sequence"/>
</dbReference>
<accession>A0A098EF60</accession>
<dbReference type="PANTHER" id="PTHR43311:SF2">
    <property type="entry name" value="GLUTAMATE--TRNA LIGASE, MITOCHONDRIAL-RELATED"/>
    <property type="match status" value="1"/>
</dbReference>
<keyword evidence="8 10" id="KW-0648">Protein biosynthesis</keyword>
<dbReference type="InterPro" id="IPR033910">
    <property type="entry name" value="GluRS_core"/>
</dbReference>
<evidence type="ECO:0000259" key="11">
    <source>
        <dbReference type="Pfam" id="PF00749"/>
    </source>
</evidence>
<dbReference type="InterPro" id="IPR000924">
    <property type="entry name" value="Glu/Gln-tRNA-synth"/>
</dbReference>
<feature type="domain" description="Aminoacyl-tRNA synthetase class I anticodon-binding" evidence="12">
    <location>
        <begin position="321"/>
        <end position="463"/>
    </location>
</feature>
<dbReference type="HAMAP" id="MF_00022">
    <property type="entry name" value="Glu_tRNA_synth_type1"/>
    <property type="match status" value="1"/>
</dbReference>
<dbReference type="Gene3D" id="1.10.10.350">
    <property type="match status" value="1"/>
</dbReference>
<sequence>MRVVTRFAPSPTGSLHLGGARTALFNWLFARHHKGKFLLRMEDTDKKRSSNVVAQSIIDDMSWLGLQHDGDIVVQSSRAARHVAVARELVELGRAYRCYCSEDEVNEQKLQSEGTGKYFRHVCPWKHLNSTGDLPNKPYVVRLKSPENTTIEFLDGVYGKISVKSDQIDDMVILRSDGTPTYLLAVVVDDHDMEITHIIRGSDHITNTVKQIVLAEAMSWVSPKFFHIPLIHDENGAKLSKRNRAPGIHEYKEQGFLPEALCNYLLRMGWSYQNKEIVSMQEAIALFSMEDVGVSCSCLDYKKLVFLNHHYMGSKSESEILDLLLPILEEKLGGRISEEKLSRLSLGIKQLVERAKTLTDLAEDSLFYVQDVEININPEAVETIQNSKKFLAELLESMSGIHPDMWKKTHLSSQIKEFSKTRNLAMSDVYHFLRASITGRLQSPNISEVMEILGQEMCINRMLSAQEI</sequence>
<dbReference type="Pfam" id="PF19269">
    <property type="entry name" value="Anticodon_2"/>
    <property type="match status" value="1"/>
</dbReference>
<comment type="cofactor">
    <cofactor evidence="10">
        <name>Zn(2+)</name>
        <dbReference type="ChEBI" id="CHEBI:29105"/>
    </cofactor>
    <text evidence="10">Binds 1 zinc ion per subunit.</text>
</comment>
<name>A0A098EF60_ANAPH</name>
<proteinExistence type="inferred from homology"/>
<dbReference type="Gene3D" id="3.40.50.620">
    <property type="entry name" value="HUPs"/>
    <property type="match status" value="1"/>
</dbReference>